<gene>
    <name evidence="5" type="ORF">M3M28_04085</name>
</gene>
<dbReference type="InterPro" id="IPR002941">
    <property type="entry name" value="DNA_methylase_N4/N6"/>
</dbReference>
<evidence type="ECO:0000313" key="5">
    <source>
        <dbReference type="EMBL" id="UQN15641.1"/>
    </source>
</evidence>
<reference evidence="5" key="1">
    <citation type="submission" date="2022-05" db="EMBL/GenBank/DDBJ databases">
        <title>Complete genome sequence of toluene-degrading Gulosibacter sediminis strain ACHW.36C.</title>
        <authorList>
            <person name="Wai A.C."/>
            <person name="Lai G.K."/>
            <person name="Griffin S.D."/>
            <person name="Leung F.C."/>
        </authorList>
    </citation>
    <scope>NUCLEOTIDE SEQUENCE [LARGE SCALE GENOMIC DNA]</scope>
    <source>
        <strain evidence="5">ACHW.36C</strain>
    </source>
</reference>
<evidence type="ECO:0000256" key="2">
    <source>
        <dbReference type="ARBA" id="ARBA00022679"/>
    </source>
</evidence>
<accession>A0ABY4N1Y0</accession>
<dbReference type="InterPro" id="IPR002295">
    <property type="entry name" value="N4/N6-MTase_EcoPI_Mod-like"/>
</dbReference>
<dbReference type="EMBL" id="CP097160">
    <property type="protein sequence ID" value="UQN15641.1"/>
    <property type="molecule type" value="Genomic_DNA"/>
</dbReference>
<dbReference type="InterPro" id="IPR029063">
    <property type="entry name" value="SAM-dependent_MTases_sf"/>
</dbReference>
<evidence type="ECO:0000259" key="4">
    <source>
        <dbReference type="Pfam" id="PF01555"/>
    </source>
</evidence>
<name>A0ABY4N1Y0_9MICO</name>
<feature type="domain" description="DNA methylase N-4/N-6" evidence="4">
    <location>
        <begin position="71"/>
        <end position="320"/>
    </location>
</feature>
<keyword evidence="2" id="KW-0808">Transferase</keyword>
<sequence length="443" mass="47457">MTVTGVLGQLPGLLRAAEADAQAALERARAGEAPIVPHTHAVPGRLVCGDNLRALAELVVGAEAGERRPALVYLDPPFDSKADYRSRVTTALADGEIVALEHLAYSDRWGGGTPDYLRMLVARLVLVRELLAADGAVCVHVDWHASHWVRVVLDEIFGVDNFVNALVWSYRSGGASRTRSVPRKHDDLLLYRRSDAFRIRPLTERQYLERPFIGSKVDDEGRHYVDTLLRDVLEGSFNLVSDGGVHSVSVRPVLNVSAERTGYATQKPLGLLEVLLRWTTGPGDLVVDAFGGSGTTALAAASLGREWMSVDSNPQAVATTQARLDGGGHEYLVGREYWGEASIRASVDGTTVRLESSACAALGAFRAARNAPANAVTRVGADALAGVGGWTLRYRDARLASAWRDARGRLETELEVPAGVDPAEVTVEVIDLAGVTSVATPSA</sequence>
<dbReference type="SUPFAM" id="SSF53335">
    <property type="entry name" value="S-adenosyl-L-methionine-dependent methyltransferases"/>
    <property type="match status" value="1"/>
</dbReference>
<proteinExistence type="predicted"/>
<evidence type="ECO:0000256" key="3">
    <source>
        <dbReference type="ARBA" id="ARBA00022691"/>
    </source>
</evidence>
<dbReference type="PRINTS" id="PR00506">
    <property type="entry name" value="D21N6MTFRASE"/>
</dbReference>
<dbReference type="Pfam" id="PF01555">
    <property type="entry name" value="N6_N4_Mtase"/>
    <property type="match status" value="1"/>
</dbReference>
<protein>
    <submittedName>
        <fullName evidence="5">Site-specific DNA-methyltransferase</fullName>
    </submittedName>
</protein>
<organism evidence="5">
    <name type="scientific">Gulosibacter sediminis</name>
    <dbReference type="NCBI Taxonomy" id="1729695"/>
    <lineage>
        <taxon>Bacteria</taxon>
        <taxon>Bacillati</taxon>
        <taxon>Actinomycetota</taxon>
        <taxon>Actinomycetes</taxon>
        <taxon>Micrococcales</taxon>
        <taxon>Microbacteriaceae</taxon>
        <taxon>Gulosibacter</taxon>
    </lineage>
</organism>
<evidence type="ECO:0000256" key="1">
    <source>
        <dbReference type="ARBA" id="ARBA00022603"/>
    </source>
</evidence>
<keyword evidence="3" id="KW-0949">S-adenosyl-L-methionine</keyword>
<keyword evidence="1" id="KW-0489">Methyltransferase</keyword>
<dbReference type="Gene3D" id="3.40.50.150">
    <property type="entry name" value="Vaccinia Virus protein VP39"/>
    <property type="match status" value="1"/>
</dbReference>